<feature type="transmembrane region" description="Helical" evidence="9">
    <location>
        <begin position="79"/>
        <end position="100"/>
    </location>
</feature>
<evidence type="ECO:0000256" key="2">
    <source>
        <dbReference type="ARBA" id="ARBA00004229"/>
    </source>
</evidence>
<reference evidence="10 11" key="1">
    <citation type="journal article" date="2021" name="Sci. Rep.">
        <title>The genome of the diatom Chaetoceros tenuissimus carries an ancient integrated fragment of an extant virus.</title>
        <authorList>
            <person name="Hongo Y."/>
            <person name="Kimura K."/>
            <person name="Takaki Y."/>
            <person name="Yoshida Y."/>
            <person name="Baba S."/>
            <person name="Kobayashi G."/>
            <person name="Nagasaki K."/>
            <person name="Hano T."/>
            <person name="Tomaru Y."/>
        </authorList>
    </citation>
    <scope>NUCLEOTIDE SEQUENCE [LARGE SCALE GENOMIC DNA]</scope>
    <source>
        <strain evidence="10 11">NIES-3715</strain>
    </source>
</reference>
<dbReference type="Gene3D" id="1.10.3460.10">
    <property type="entry name" value="Chlorophyll a/b binding protein domain"/>
    <property type="match status" value="1"/>
</dbReference>
<dbReference type="GO" id="GO:0030076">
    <property type="term" value="C:light-harvesting complex"/>
    <property type="evidence" value="ECO:0007669"/>
    <property type="project" value="UniProtKB-KW"/>
</dbReference>
<keyword evidence="8" id="KW-0157">Chromophore</keyword>
<dbReference type="AlphaFoldDB" id="A0AAD3DF71"/>
<keyword evidence="4" id="KW-0150">Chloroplast</keyword>
<evidence type="ECO:0000256" key="7">
    <source>
        <dbReference type="ARBA" id="ARBA00023243"/>
    </source>
</evidence>
<proteinExistence type="inferred from homology"/>
<name>A0AAD3DF71_9STRA</name>
<evidence type="ECO:0000256" key="3">
    <source>
        <dbReference type="ARBA" id="ARBA00005933"/>
    </source>
</evidence>
<feature type="binding site" description="axial binding residue" evidence="8">
    <location>
        <position position="35"/>
    </location>
    <ligand>
        <name>chlorophyll b</name>
        <dbReference type="ChEBI" id="CHEBI:61721"/>
        <label>1</label>
    </ligand>
    <ligandPart>
        <name>Mg</name>
        <dbReference type="ChEBI" id="CHEBI:25107"/>
    </ligandPart>
</feature>
<feature type="binding site" evidence="8">
    <location>
        <position position="140"/>
    </location>
    <ligand>
        <name>chlorophyll a</name>
        <dbReference type="ChEBI" id="CHEBI:58416"/>
        <label>3</label>
    </ligand>
</feature>
<feature type="binding site" evidence="8">
    <location>
        <position position="68"/>
    </location>
    <ligand>
        <name>chlorophyll a</name>
        <dbReference type="ChEBI" id="CHEBI:58416"/>
        <label>1</label>
    </ligand>
</feature>
<keyword evidence="8" id="KW-0148">Chlorophyll</keyword>
<protein>
    <recommendedName>
        <fullName evidence="12">Chlorophyll a-b binding protein, chloroplastic</fullName>
    </recommendedName>
</protein>
<feature type="binding site" evidence="8">
    <location>
        <position position="142"/>
    </location>
    <ligand>
        <name>chlorophyll a</name>
        <dbReference type="ChEBI" id="CHEBI:58416"/>
        <label>1</label>
    </ligand>
</feature>
<comment type="similarity">
    <text evidence="3">Belongs to the fucoxanthin chlorophyll protein family.</text>
</comment>
<gene>
    <name evidence="10" type="ORF">CTEN210_18376</name>
</gene>
<feature type="binding site" description="axial binding residue" evidence="8">
    <location>
        <position position="84"/>
    </location>
    <ligand>
        <name>chlorophyll b</name>
        <dbReference type="ChEBI" id="CHEBI:61721"/>
        <label>1</label>
    </ligand>
    <ligandPart>
        <name>Mg</name>
        <dbReference type="ChEBI" id="CHEBI:25107"/>
    </ligandPart>
</feature>
<evidence type="ECO:0000256" key="9">
    <source>
        <dbReference type="SAM" id="Phobius"/>
    </source>
</evidence>
<keyword evidence="6" id="KW-0934">Plastid</keyword>
<comment type="caution">
    <text evidence="10">The sequence shown here is derived from an EMBL/GenBank/DDBJ whole genome shotgun (WGS) entry which is preliminary data.</text>
</comment>
<comment type="function">
    <text evidence="1">The light-harvesting complex (LHC) functions as a light receptor, it captures and delivers excitation energy to photosystems with which it is closely associated. Energy is transferred from the carotenoid and chlorophyll C (or B) to chlorophyll A and the photosynthetic reaction centers where it is used to synthesize ATP and reducing power.</text>
</comment>
<evidence type="ECO:0000313" key="10">
    <source>
        <dbReference type="EMBL" id="GFH61900.1"/>
    </source>
</evidence>
<dbReference type="PANTHER" id="PTHR21649">
    <property type="entry name" value="CHLOROPHYLL A/B BINDING PROTEIN"/>
    <property type="match status" value="1"/>
</dbReference>
<dbReference type="InterPro" id="IPR022796">
    <property type="entry name" value="Chloroa_b-bind"/>
</dbReference>
<dbReference type="InterPro" id="IPR001344">
    <property type="entry name" value="Chloro_AB-bd_pln"/>
</dbReference>
<accession>A0AAD3DF71</accession>
<evidence type="ECO:0000256" key="4">
    <source>
        <dbReference type="ARBA" id="ARBA00022528"/>
    </source>
</evidence>
<evidence type="ECO:0000256" key="5">
    <source>
        <dbReference type="ARBA" id="ARBA00022531"/>
    </source>
</evidence>
<evidence type="ECO:0000256" key="1">
    <source>
        <dbReference type="ARBA" id="ARBA00004022"/>
    </source>
</evidence>
<organism evidence="10 11">
    <name type="scientific">Chaetoceros tenuissimus</name>
    <dbReference type="NCBI Taxonomy" id="426638"/>
    <lineage>
        <taxon>Eukaryota</taxon>
        <taxon>Sar</taxon>
        <taxon>Stramenopiles</taxon>
        <taxon>Ochrophyta</taxon>
        <taxon>Bacillariophyta</taxon>
        <taxon>Coscinodiscophyceae</taxon>
        <taxon>Chaetocerotophycidae</taxon>
        <taxon>Chaetocerotales</taxon>
        <taxon>Chaetocerotaceae</taxon>
        <taxon>Chaetoceros</taxon>
    </lineage>
</organism>
<dbReference type="GO" id="GO:0016020">
    <property type="term" value="C:membrane"/>
    <property type="evidence" value="ECO:0007669"/>
    <property type="project" value="InterPro"/>
</dbReference>
<keyword evidence="7" id="KW-0437">Light-harvesting polypeptide</keyword>
<feature type="binding site" evidence="8">
    <location>
        <position position="137"/>
    </location>
    <ligand>
        <name>chlorophyll a</name>
        <dbReference type="ChEBI" id="CHEBI:58416"/>
        <label>1</label>
    </ligand>
</feature>
<evidence type="ECO:0000256" key="6">
    <source>
        <dbReference type="ARBA" id="ARBA00022640"/>
    </source>
</evidence>
<evidence type="ECO:0000256" key="8">
    <source>
        <dbReference type="PIRSR" id="PIRSR601344-1"/>
    </source>
</evidence>
<keyword evidence="9" id="KW-0812">Transmembrane</keyword>
<evidence type="ECO:0008006" key="12">
    <source>
        <dbReference type="Google" id="ProtNLM"/>
    </source>
</evidence>
<dbReference type="SUPFAM" id="SSF103511">
    <property type="entry name" value="Chlorophyll a-b binding protein"/>
    <property type="match status" value="1"/>
</dbReference>
<dbReference type="EMBL" id="BLLK01000075">
    <property type="protein sequence ID" value="GFH61900.1"/>
    <property type="molecule type" value="Genomic_DNA"/>
</dbReference>
<dbReference type="GO" id="GO:0009765">
    <property type="term" value="P:photosynthesis, light harvesting"/>
    <property type="evidence" value="ECO:0007669"/>
    <property type="project" value="InterPro"/>
</dbReference>
<keyword evidence="11" id="KW-1185">Reference proteome</keyword>
<feature type="binding site" description="axial binding residue" evidence="8">
    <location>
        <position position="101"/>
    </location>
    <ligand>
        <name>chlorophyll b</name>
        <dbReference type="ChEBI" id="CHEBI:61721"/>
        <label>1</label>
    </ligand>
    <ligandPart>
        <name>Mg</name>
        <dbReference type="ChEBI" id="CHEBI:25107"/>
    </ligandPart>
</feature>
<feature type="binding site" evidence="8">
    <location>
        <position position="33"/>
    </location>
    <ligand>
        <name>chlorophyll a</name>
        <dbReference type="ChEBI" id="CHEBI:58416"/>
        <label>1</label>
    </ligand>
</feature>
<sequence>MGTSPTLNYKYFDPFNFASDDNFAILREAELKHGRIAMLAVIGQIAPDLFWKSEIMEGVDPVYLSPSQDLYFQNVDSGLGALSSIPIFGWLQIISFIGYLENRVFVQKIKNAMPGDYGTGYFGVRNKGENERSLRSELENGRLAMIAFLGQVIAELVTGLSPYEQIQQTLGK</sequence>
<keyword evidence="9" id="KW-1133">Transmembrane helix</keyword>
<keyword evidence="9" id="KW-0472">Membrane</keyword>
<dbReference type="GO" id="GO:0009507">
    <property type="term" value="C:chloroplast"/>
    <property type="evidence" value="ECO:0007669"/>
    <property type="project" value="UniProtKB-SubCell"/>
</dbReference>
<comment type="subcellular location">
    <subcellularLocation>
        <location evidence="2">Plastid</location>
        <location evidence="2">Chloroplast</location>
    </subcellularLocation>
</comment>
<feature type="binding site" evidence="8">
    <location>
        <position position="30"/>
    </location>
    <ligand>
        <name>chlorophyll a</name>
        <dbReference type="ChEBI" id="CHEBI:58416"/>
        <label>1</label>
    </ligand>
</feature>
<evidence type="ECO:0000313" key="11">
    <source>
        <dbReference type="Proteomes" id="UP001054902"/>
    </source>
</evidence>
<dbReference type="GO" id="GO:0016168">
    <property type="term" value="F:chlorophyll binding"/>
    <property type="evidence" value="ECO:0007669"/>
    <property type="project" value="UniProtKB-KW"/>
</dbReference>
<dbReference type="Pfam" id="PF00504">
    <property type="entry name" value="Chloroa_b-bind"/>
    <property type="match status" value="1"/>
</dbReference>
<keyword evidence="5" id="KW-0602">Photosynthesis</keyword>
<dbReference type="Proteomes" id="UP001054902">
    <property type="component" value="Unassembled WGS sequence"/>
</dbReference>